<dbReference type="Pfam" id="PF21537">
    <property type="entry name" value="DUF1980_C"/>
    <property type="match status" value="1"/>
</dbReference>
<evidence type="ECO:0000259" key="3">
    <source>
        <dbReference type="Pfam" id="PF21537"/>
    </source>
</evidence>
<dbReference type="Proteomes" id="UP000658225">
    <property type="component" value="Unassembled WGS sequence"/>
</dbReference>
<evidence type="ECO:0000313" key="5">
    <source>
        <dbReference type="Proteomes" id="UP000658225"/>
    </source>
</evidence>
<keyword evidence="1" id="KW-1133">Transmembrane helix</keyword>
<sequence>MQEERDYNTHAFFRGIILLGFFLLLFRLLVSGDIFLYIAPKMIPFSYFALVILLVLGVMQLWRSRSDNEDELYCNCGFDHAQTGSRFQTLFIYSLFVLPVLTGLWFPTTLLDSSIVAKRGIQYGSGLYSHPPGLPSSEDDIPFDVANAEDDPNDPTTYVKGVDVLADLMKEIEEMKVELLGSEKISMDDERYMDIMNFFSEDLDLFIGKEIELIGFVYKEPDFEDNHFVIARFGMTCCVADATVYGIMSKADEMDSLKEDEWIRATGRLSKIHLYDADLPFLEITTIEKIDQPEDPYVY</sequence>
<dbReference type="InterPro" id="IPR048447">
    <property type="entry name" value="DUF1980_C"/>
</dbReference>
<dbReference type="InterPro" id="IPR052955">
    <property type="entry name" value="UPF0703_membrane_permease"/>
</dbReference>
<dbReference type="Pfam" id="PF09323">
    <property type="entry name" value="DUF1980"/>
    <property type="match status" value="1"/>
</dbReference>
<feature type="transmembrane region" description="Helical" evidence="1">
    <location>
        <begin position="42"/>
        <end position="62"/>
    </location>
</feature>
<dbReference type="InterPro" id="IPR015402">
    <property type="entry name" value="DUF1980"/>
</dbReference>
<dbReference type="PANTHER" id="PTHR40047:SF1">
    <property type="entry name" value="UPF0703 PROTEIN YCGQ"/>
    <property type="match status" value="1"/>
</dbReference>
<feature type="transmembrane region" description="Helical" evidence="1">
    <location>
        <begin position="12"/>
        <end position="30"/>
    </location>
</feature>
<protein>
    <submittedName>
        <fullName evidence="4">Membrane protein</fullName>
    </submittedName>
</protein>
<dbReference type="NCBIfam" id="TIGR03943">
    <property type="entry name" value="TIGR03943 family putative permease subunit"/>
    <property type="match status" value="1"/>
</dbReference>
<gene>
    <name evidence="4" type="ORF">H4683_002400</name>
</gene>
<evidence type="ECO:0000313" key="4">
    <source>
        <dbReference type="EMBL" id="MBE1555295.1"/>
    </source>
</evidence>
<dbReference type="InterPro" id="IPR048493">
    <property type="entry name" value="DUF1980_N"/>
</dbReference>
<feature type="domain" description="DUF1980" evidence="2">
    <location>
        <begin position="13"/>
        <end position="122"/>
    </location>
</feature>
<reference evidence="4" key="1">
    <citation type="submission" date="2020-10" db="EMBL/GenBank/DDBJ databases">
        <title>Genomic Encyclopedia of Type Strains, Phase IV (KMG-IV): sequencing the most valuable type-strain genomes for metagenomic binning, comparative biology and taxonomic classification.</title>
        <authorList>
            <person name="Goeker M."/>
        </authorList>
    </citation>
    <scope>NUCLEOTIDE SEQUENCE</scope>
    <source>
        <strain evidence="4">DSM 13886</strain>
    </source>
</reference>
<dbReference type="EMBL" id="JADBEL010000012">
    <property type="protein sequence ID" value="MBE1555295.1"/>
    <property type="molecule type" value="Genomic_DNA"/>
</dbReference>
<evidence type="ECO:0000259" key="2">
    <source>
        <dbReference type="Pfam" id="PF09323"/>
    </source>
</evidence>
<evidence type="ECO:0000256" key="1">
    <source>
        <dbReference type="SAM" id="Phobius"/>
    </source>
</evidence>
<proteinExistence type="predicted"/>
<feature type="domain" description="DUF1980" evidence="3">
    <location>
        <begin position="170"/>
        <end position="299"/>
    </location>
</feature>
<dbReference type="PANTHER" id="PTHR40047">
    <property type="entry name" value="UPF0703 PROTEIN YCGQ"/>
    <property type="match status" value="1"/>
</dbReference>
<keyword evidence="1" id="KW-0812">Transmembrane</keyword>
<keyword evidence="5" id="KW-1185">Reference proteome</keyword>
<feature type="transmembrane region" description="Helical" evidence="1">
    <location>
        <begin position="90"/>
        <end position="111"/>
    </location>
</feature>
<keyword evidence="1" id="KW-0472">Membrane</keyword>
<dbReference type="AlphaFoldDB" id="A0A927MJ11"/>
<accession>A0A927MJ11</accession>
<organism evidence="4 5">
    <name type="scientific">Sporosarcina limicola</name>
    <dbReference type="NCBI Taxonomy" id="34101"/>
    <lineage>
        <taxon>Bacteria</taxon>
        <taxon>Bacillati</taxon>
        <taxon>Bacillota</taxon>
        <taxon>Bacilli</taxon>
        <taxon>Bacillales</taxon>
        <taxon>Caryophanaceae</taxon>
        <taxon>Sporosarcina</taxon>
    </lineage>
</organism>
<dbReference type="RefSeq" id="WP_192599029.1">
    <property type="nucleotide sequence ID" value="NZ_JADBEL010000012.1"/>
</dbReference>
<comment type="caution">
    <text evidence="4">The sequence shown here is derived from an EMBL/GenBank/DDBJ whole genome shotgun (WGS) entry which is preliminary data.</text>
</comment>
<name>A0A927MJ11_9BACL</name>